<dbReference type="AlphaFoldDB" id="A0A2N5U6I7"/>
<evidence type="ECO:0000313" key="3">
    <source>
        <dbReference type="Proteomes" id="UP000235388"/>
    </source>
</evidence>
<evidence type="ECO:0000313" key="4">
    <source>
        <dbReference type="Proteomes" id="UP000235392"/>
    </source>
</evidence>
<protein>
    <submittedName>
        <fullName evidence="2">Uncharacterized protein</fullName>
    </submittedName>
</protein>
<dbReference type="EMBL" id="PGCI01000221">
    <property type="protein sequence ID" value="PLW33377.1"/>
    <property type="molecule type" value="Genomic_DNA"/>
</dbReference>
<keyword evidence="3" id="KW-1185">Reference proteome</keyword>
<dbReference type="EMBL" id="PGCJ01001013">
    <property type="protein sequence ID" value="PLW11614.1"/>
    <property type="molecule type" value="Genomic_DNA"/>
</dbReference>
<organism evidence="2 4">
    <name type="scientific">Puccinia coronata f. sp. avenae</name>
    <dbReference type="NCBI Taxonomy" id="200324"/>
    <lineage>
        <taxon>Eukaryota</taxon>
        <taxon>Fungi</taxon>
        <taxon>Dikarya</taxon>
        <taxon>Basidiomycota</taxon>
        <taxon>Pucciniomycotina</taxon>
        <taxon>Pucciniomycetes</taxon>
        <taxon>Pucciniales</taxon>
        <taxon>Pucciniaceae</taxon>
        <taxon>Puccinia</taxon>
    </lineage>
</organism>
<dbReference type="Proteomes" id="UP000235392">
    <property type="component" value="Unassembled WGS sequence"/>
</dbReference>
<sequence length="173" mass="19927">MLDYAHKVLERLRDMGVRLSEKENALLNGLNFEEGEKSFTQKELENWAVEGAILEEGELPPYLNKCVIIFEAGTGELLLALQSKEVTDVIKSLERHQIKELKRIGSLPRDNPEFRDETKLIKMLRILILADFKCNLSPHKSYEELLDISKQSLDGLAELKRNEIRLAEAQYDM</sequence>
<proteinExistence type="predicted"/>
<evidence type="ECO:0000313" key="2">
    <source>
        <dbReference type="EMBL" id="PLW33377.1"/>
    </source>
</evidence>
<dbReference type="Proteomes" id="UP000235388">
    <property type="component" value="Unassembled WGS sequence"/>
</dbReference>
<gene>
    <name evidence="1" type="ORF">PCANC_20429</name>
    <name evidence="2" type="ORF">PCASD_13023</name>
</gene>
<comment type="caution">
    <text evidence="2">The sequence shown here is derived from an EMBL/GenBank/DDBJ whole genome shotgun (WGS) entry which is preliminary data.</text>
</comment>
<accession>A0A2N5U6I7</accession>
<reference evidence="3 4" key="1">
    <citation type="submission" date="2017-11" db="EMBL/GenBank/DDBJ databases">
        <title>De novo assembly and phasing of dikaryotic genomes from two isolates of Puccinia coronata f. sp. avenae, the causal agent of oat crown rust.</title>
        <authorList>
            <person name="Miller M.E."/>
            <person name="Zhang Y."/>
            <person name="Omidvar V."/>
            <person name="Sperschneider J."/>
            <person name="Schwessinger B."/>
            <person name="Raley C."/>
            <person name="Palmer J.M."/>
            <person name="Garnica D."/>
            <person name="Upadhyaya N."/>
            <person name="Rathjen J."/>
            <person name="Taylor J.M."/>
            <person name="Park R.F."/>
            <person name="Dodds P.N."/>
            <person name="Hirsch C.D."/>
            <person name="Kianian S.F."/>
            <person name="Figueroa M."/>
        </authorList>
    </citation>
    <scope>NUCLEOTIDE SEQUENCE [LARGE SCALE GENOMIC DNA]</scope>
    <source>
        <strain evidence="1">12NC29</strain>
        <strain evidence="2">12SD80</strain>
    </source>
</reference>
<evidence type="ECO:0000313" key="1">
    <source>
        <dbReference type="EMBL" id="PLW11614.1"/>
    </source>
</evidence>
<name>A0A2N5U6I7_9BASI</name>